<keyword evidence="5" id="KW-1133">Transmembrane helix</keyword>
<dbReference type="EC" id="2.4.1.-" evidence="5"/>
<dbReference type="PANTHER" id="PTHR32116:SF12">
    <property type="entry name" value="GALACTURONOSYLTRANSFERASE 7-RELATED"/>
    <property type="match status" value="1"/>
</dbReference>
<evidence type="ECO:0000256" key="6">
    <source>
        <dbReference type="SAM" id="MobiDB-lite"/>
    </source>
</evidence>
<keyword evidence="5" id="KW-0333">Golgi apparatus</keyword>
<keyword evidence="8" id="KW-1185">Reference proteome</keyword>
<dbReference type="Pfam" id="PF01501">
    <property type="entry name" value="Glyco_transf_8"/>
    <property type="match status" value="1"/>
</dbReference>
<evidence type="ECO:0000256" key="2">
    <source>
        <dbReference type="ARBA" id="ARBA00006351"/>
    </source>
</evidence>
<dbReference type="InterPro" id="IPR029993">
    <property type="entry name" value="GAUT"/>
</dbReference>
<dbReference type="SUPFAM" id="SSF53448">
    <property type="entry name" value="Nucleotide-diphospho-sugar transferases"/>
    <property type="match status" value="1"/>
</dbReference>
<evidence type="ECO:0000256" key="5">
    <source>
        <dbReference type="RuleBase" id="RU362027"/>
    </source>
</evidence>
<feature type="region of interest" description="Disordered" evidence="6">
    <location>
        <begin position="140"/>
        <end position="163"/>
    </location>
</feature>
<comment type="similarity">
    <text evidence="2 5">Belongs to the glycosyltransferase 8 family.</text>
</comment>
<dbReference type="STRING" id="106549.A0A540KS22"/>
<comment type="pathway">
    <text evidence="1 5">Glycan metabolism; pectin biosynthesis.</text>
</comment>
<dbReference type="EMBL" id="VIEB01000992">
    <property type="protein sequence ID" value="TQD77025.1"/>
    <property type="molecule type" value="Genomic_DNA"/>
</dbReference>
<dbReference type="UniPathway" id="UPA00845"/>
<dbReference type="GO" id="GO:0000139">
    <property type="term" value="C:Golgi membrane"/>
    <property type="evidence" value="ECO:0007669"/>
    <property type="project" value="UniProtKB-SubCell"/>
</dbReference>
<proteinExistence type="inferred from homology"/>
<protein>
    <recommendedName>
        <fullName evidence="5">Hexosyltransferase</fullName>
        <ecNumber evidence="5">2.4.1.-</ecNumber>
    </recommendedName>
</protein>
<keyword evidence="4" id="KW-0808">Transferase</keyword>
<gene>
    <name evidence="7" type="ORF">C1H46_037471</name>
</gene>
<dbReference type="GO" id="GO:0047262">
    <property type="term" value="F:polygalacturonate 4-alpha-galacturonosyltransferase activity"/>
    <property type="evidence" value="ECO:0007669"/>
    <property type="project" value="InterPro"/>
</dbReference>
<feature type="transmembrane region" description="Helical" evidence="5">
    <location>
        <begin position="19"/>
        <end position="41"/>
    </location>
</feature>
<comment type="subcellular location">
    <subcellularLocation>
        <location evidence="5">Golgi apparatus membrane</location>
        <topology evidence="5">Single-pass type II membrane protein</topology>
    </subcellularLocation>
</comment>
<dbReference type="PANTHER" id="PTHR32116">
    <property type="entry name" value="GALACTURONOSYLTRANSFERASE 4-RELATED"/>
    <property type="match status" value="1"/>
</dbReference>
<keyword evidence="5" id="KW-0812">Transmembrane</keyword>
<reference evidence="7 8" key="1">
    <citation type="journal article" date="2019" name="G3 (Bethesda)">
        <title>Sequencing of a Wild Apple (Malus baccata) Genome Unravels the Differences Between Cultivated and Wild Apple Species Regarding Disease Resistance and Cold Tolerance.</title>
        <authorList>
            <person name="Chen X."/>
        </authorList>
    </citation>
    <scope>NUCLEOTIDE SEQUENCE [LARGE SCALE GENOMIC DNA]</scope>
    <source>
        <strain evidence="8">cv. Shandingzi</strain>
        <tissue evidence="7">Leaves</tissue>
    </source>
</reference>
<dbReference type="AlphaFoldDB" id="A0A540KS22"/>
<keyword evidence="5" id="KW-0472">Membrane</keyword>
<accession>A0A540KS22</accession>
<dbReference type="GO" id="GO:0045489">
    <property type="term" value="P:pectin biosynthetic process"/>
    <property type="evidence" value="ECO:0007669"/>
    <property type="project" value="UniProtKB-UniPathway"/>
</dbReference>
<dbReference type="InterPro" id="IPR029044">
    <property type="entry name" value="Nucleotide-diphossugar_trans"/>
</dbReference>
<dbReference type="Gene3D" id="3.90.550.10">
    <property type="entry name" value="Spore Coat Polysaccharide Biosynthesis Protein SpsA, Chain A"/>
    <property type="match status" value="1"/>
</dbReference>
<evidence type="ECO:0000313" key="7">
    <source>
        <dbReference type="EMBL" id="TQD77025.1"/>
    </source>
</evidence>
<dbReference type="Pfam" id="PF25557">
    <property type="entry name" value="GAUT_1"/>
    <property type="match status" value="1"/>
</dbReference>
<keyword evidence="5" id="KW-0961">Cell wall biogenesis/degradation</keyword>
<dbReference type="GO" id="GO:0071555">
    <property type="term" value="P:cell wall organization"/>
    <property type="evidence" value="ECO:0007669"/>
    <property type="project" value="UniProtKB-KW"/>
</dbReference>
<sequence length="642" mass="72662">MKGGVAGGGYSGKRRWKGLVIGVLGLVFLSMLVPLLFLLGLHNGFHPPGYVPEQRSSPSIGVYGTRIIINASNISGGVGSKHVDDLVKKFAPTLSKDILKNISHKAISHQAKNETKNVSAVHNIEQASAVHNNEQAKVTAGYSVPPHDDPKSQPIENNSKAGDSAQIIDYAKGGVDQSGKSCELKFGSYCLWREQHREDMKDAMVKRLKDQLFVARAYFPSIAKLPSQDKLSREMRQNIQEVERVLSESTTDADLPPQIEKKLQRLQASTAKAKTFHVDCNNVDKKLRQIYDMTEDEANFHMRQSVFLYQLAVQTMPKSHHCLSMRLTVEYFRSPFNDTDSSLTDKYIDRTLQHYVIFSTNVLASSVVINSTVMHAEDSRKLVFHVLTDQENYFAMKLWFFRNTYKEATVEVLNMEQLNLDNRKLYLSLPLEFFVSYSIDAQSKTEYLSTFSHSHYLLPEIFQNLEKVVVLDDDVVVQQDLSALWSLNMEGKVNAAVQLCSVKLSLLKSVLGKNSFDKNSCAWMSGLNVIDLVKWRELDLTETYKKFVTEVMTQEGVNEAAALHASLLTFRDLIYPLDGSWALSGLGHDYNIDVHPIKKAAVLHYNGKMKPWLELGIPKYKRYWKIFLSREDQFLSDCNVNS</sequence>
<dbReference type="Proteomes" id="UP000315295">
    <property type="component" value="Unassembled WGS sequence"/>
</dbReference>
<evidence type="ECO:0000256" key="1">
    <source>
        <dbReference type="ARBA" id="ARBA00004877"/>
    </source>
</evidence>
<evidence type="ECO:0000256" key="3">
    <source>
        <dbReference type="ARBA" id="ARBA00022676"/>
    </source>
</evidence>
<keyword evidence="3 5" id="KW-0328">Glycosyltransferase</keyword>
<evidence type="ECO:0000256" key="4">
    <source>
        <dbReference type="ARBA" id="ARBA00022679"/>
    </source>
</evidence>
<comment type="caution">
    <text evidence="7">The sequence shown here is derived from an EMBL/GenBank/DDBJ whole genome shotgun (WGS) entry which is preliminary data.</text>
</comment>
<organism evidence="7 8">
    <name type="scientific">Malus baccata</name>
    <name type="common">Siberian crab apple</name>
    <name type="synonym">Pyrus baccata</name>
    <dbReference type="NCBI Taxonomy" id="106549"/>
    <lineage>
        <taxon>Eukaryota</taxon>
        <taxon>Viridiplantae</taxon>
        <taxon>Streptophyta</taxon>
        <taxon>Embryophyta</taxon>
        <taxon>Tracheophyta</taxon>
        <taxon>Spermatophyta</taxon>
        <taxon>Magnoliopsida</taxon>
        <taxon>eudicotyledons</taxon>
        <taxon>Gunneridae</taxon>
        <taxon>Pentapetalae</taxon>
        <taxon>rosids</taxon>
        <taxon>fabids</taxon>
        <taxon>Rosales</taxon>
        <taxon>Rosaceae</taxon>
        <taxon>Amygdaloideae</taxon>
        <taxon>Maleae</taxon>
        <taxon>Malus</taxon>
    </lineage>
</organism>
<evidence type="ECO:0000313" key="8">
    <source>
        <dbReference type="Proteomes" id="UP000315295"/>
    </source>
</evidence>
<dbReference type="InterPro" id="IPR002495">
    <property type="entry name" value="Glyco_trans_8"/>
</dbReference>
<name>A0A540KS22_MALBA</name>